<keyword evidence="11" id="KW-0902">Two-component regulatory system</keyword>
<evidence type="ECO:0000313" key="16">
    <source>
        <dbReference type="EMBL" id="MCG2612842.1"/>
    </source>
</evidence>
<dbReference type="SMART" id="SM00387">
    <property type="entry name" value="HATPase_c"/>
    <property type="match status" value="1"/>
</dbReference>
<keyword evidence="5" id="KW-0808">Transferase</keyword>
<dbReference type="SUPFAM" id="SSF55785">
    <property type="entry name" value="PYP-like sensor domain (PAS domain)"/>
    <property type="match status" value="4"/>
</dbReference>
<comment type="catalytic activity">
    <reaction evidence="1">
        <text>ATP + protein L-histidine = ADP + protein N-phospho-L-histidine.</text>
        <dbReference type="EC" id="2.7.13.3"/>
    </reaction>
</comment>
<keyword evidence="10" id="KW-1133">Transmembrane helix</keyword>
<dbReference type="InterPro" id="IPR004358">
    <property type="entry name" value="Sig_transdc_His_kin-like_C"/>
</dbReference>
<sequence length="748" mass="83725">MKNLLNLLSGNQQQQLLALLISGPDFVSLSSNEGIITYVNDAGRNMLGLASLNEARLPDHEYLMPGEAERLKEVISNDLCKKGNWTGRINYRHFQTGEAVPMHGTTMLIYDEETGAAQGWATIARDLRSELAAQEQQRKLMTLAENSVDLMSLLELNGTNSYINPAGRKMLGISPEEDITRIPISSFHTSEQINFVEKELLPKVMSSGSWSGRFAIKNIKTGEIIPLENNCIRIDDPNTGLPVGVGAIMRDLRPELIAQDAIRQSELQFRQMIMEAPVAIALVEGPELKIVASNPLMLEFWRKDKTVIGLPFKEALPELEDQGFRQMIELVSDTGETYNAIEAPARLQRNGVTEESYYNFVVARIGTLSSGEQRVLLIATDVSEQVAARKTIEQSEKRFRSLILEAPMATALYVGEDLTIEVANEAMIRLWGKDSSVIGKNLIDAVPELKGQHFIDTLKKVLHTGEAYHTDQEQADLIVDGRLQSFWFNYTYKPLHDASGNVYGILNMATDVTKLTHLQQQKDEFIGIASHELKTPVTSIKAYAQVLEAIFREKGYEKESSMLTRMGVQINRLTNLISDLLDTTKIQAGKLMFNERFFSFNQIVDEVVEDMRRTTSKHEIIVKLSETDDVFADPERIAQVLANLLSNAIKYSPNSDQIRVSTSADDQYVKVCVQDFGVGIAADKHEKVFEQFYRVSGDKQHTFPGLGLGLYISSEIIKREGGRIWVESAEGKGSNFCFTLPRKTKTGF</sequence>
<dbReference type="SMART" id="SM00091">
    <property type="entry name" value="PAS"/>
    <property type="match status" value="4"/>
</dbReference>
<dbReference type="Proteomes" id="UP001165367">
    <property type="component" value="Unassembled WGS sequence"/>
</dbReference>
<keyword evidence="6" id="KW-0812">Transmembrane</keyword>
<dbReference type="InterPro" id="IPR013767">
    <property type="entry name" value="PAS_fold"/>
</dbReference>
<dbReference type="RefSeq" id="WP_237868070.1">
    <property type="nucleotide sequence ID" value="NZ_JAKLTR010000001.1"/>
</dbReference>
<proteinExistence type="predicted"/>
<dbReference type="Pfam" id="PF00989">
    <property type="entry name" value="PAS"/>
    <property type="match status" value="1"/>
</dbReference>
<dbReference type="PRINTS" id="PR00344">
    <property type="entry name" value="BCTRLSENSOR"/>
</dbReference>
<dbReference type="Pfam" id="PF08448">
    <property type="entry name" value="PAS_4"/>
    <property type="match status" value="2"/>
</dbReference>
<evidence type="ECO:0000256" key="10">
    <source>
        <dbReference type="ARBA" id="ARBA00022989"/>
    </source>
</evidence>
<keyword evidence="4" id="KW-0597">Phosphoprotein</keyword>
<keyword evidence="12" id="KW-0472">Membrane</keyword>
<evidence type="ECO:0000256" key="12">
    <source>
        <dbReference type="ARBA" id="ARBA00023136"/>
    </source>
</evidence>
<evidence type="ECO:0000256" key="7">
    <source>
        <dbReference type="ARBA" id="ARBA00022741"/>
    </source>
</evidence>
<dbReference type="Gene3D" id="3.30.565.10">
    <property type="entry name" value="Histidine kinase-like ATPase, C-terminal domain"/>
    <property type="match status" value="1"/>
</dbReference>
<name>A0ABS9KKK8_9BACT</name>
<feature type="domain" description="PAC" evidence="15">
    <location>
        <begin position="471"/>
        <end position="524"/>
    </location>
</feature>
<dbReference type="SUPFAM" id="SSF47384">
    <property type="entry name" value="Homodimeric domain of signal transducing histidine kinase"/>
    <property type="match status" value="1"/>
</dbReference>
<evidence type="ECO:0000256" key="6">
    <source>
        <dbReference type="ARBA" id="ARBA00022692"/>
    </source>
</evidence>
<keyword evidence="8" id="KW-0418">Kinase</keyword>
<dbReference type="PROSITE" id="PS50109">
    <property type="entry name" value="HIS_KIN"/>
    <property type="match status" value="1"/>
</dbReference>
<dbReference type="PANTHER" id="PTHR42878">
    <property type="entry name" value="TWO-COMPONENT HISTIDINE KINASE"/>
    <property type="match status" value="1"/>
</dbReference>
<protein>
    <recommendedName>
        <fullName evidence="3">histidine kinase</fullName>
        <ecNumber evidence="3">2.7.13.3</ecNumber>
    </recommendedName>
</protein>
<reference evidence="16" key="1">
    <citation type="submission" date="2022-01" db="EMBL/GenBank/DDBJ databases">
        <authorList>
            <person name="Jo J.-H."/>
            <person name="Im W.-T."/>
        </authorList>
    </citation>
    <scope>NUCLEOTIDE SEQUENCE</scope>
    <source>
        <strain evidence="16">NA20</strain>
    </source>
</reference>
<dbReference type="CDD" id="cd00082">
    <property type="entry name" value="HisKA"/>
    <property type="match status" value="1"/>
</dbReference>
<dbReference type="CDD" id="cd00130">
    <property type="entry name" value="PAS"/>
    <property type="match status" value="1"/>
</dbReference>
<dbReference type="InterPro" id="IPR050351">
    <property type="entry name" value="BphY/WalK/GraS-like"/>
</dbReference>
<dbReference type="Pfam" id="PF02518">
    <property type="entry name" value="HATPase_c"/>
    <property type="match status" value="1"/>
</dbReference>
<dbReference type="InterPro" id="IPR035965">
    <property type="entry name" value="PAS-like_dom_sf"/>
</dbReference>
<gene>
    <name evidence="16" type="ORF">LZZ85_01075</name>
</gene>
<dbReference type="NCBIfam" id="TIGR00229">
    <property type="entry name" value="sensory_box"/>
    <property type="match status" value="2"/>
</dbReference>
<dbReference type="InterPro" id="IPR000700">
    <property type="entry name" value="PAS-assoc_C"/>
</dbReference>
<feature type="domain" description="Histidine kinase" evidence="13">
    <location>
        <begin position="528"/>
        <end position="744"/>
    </location>
</feature>
<dbReference type="Gene3D" id="1.10.287.130">
    <property type="match status" value="1"/>
</dbReference>
<dbReference type="Gene3D" id="3.30.450.20">
    <property type="entry name" value="PAS domain"/>
    <property type="match status" value="4"/>
</dbReference>
<dbReference type="InterPro" id="IPR036890">
    <property type="entry name" value="HATPase_C_sf"/>
</dbReference>
<dbReference type="Pfam" id="PF00512">
    <property type="entry name" value="HisKA"/>
    <property type="match status" value="1"/>
</dbReference>
<dbReference type="InterPro" id="IPR036097">
    <property type="entry name" value="HisK_dim/P_sf"/>
</dbReference>
<dbReference type="PANTHER" id="PTHR42878:SF7">
    <property type="entry name" value="SENSOR HISTIDINE KINASE GLRK"/>
    <property type="match status" value="1"/>
</dbReference>
<evidence type="ECO:0000256" key="2">
    <source>
        <dbReference type="ARBA" id="ARBA00004141"/>
    </source>
</evidence>
<dbReference type="SUPFAM" id="SSF55874">
    <property type="entry name" value="ATPase domain of HSP90 chaperone/DNA topoisomerase II/histidine kinase"/>
    <property type="match status" value="1"/>
</dbReference>
<dbReference type="PROSITE" id="PS50112">
    <property type="entry name" value="PAS"/>
    <property type="match status" value="1"/>
</dbReference>
<evidence type="ECO:0000256" key="4">
    <source>
        <dbReference type="ARBA" id="ARBA00022553"/>
    </source>
</evidence>
<dbReference type="EMBL" id="JAKLTR010000001">
    <property type="protein sequence ID" value="MCG2612842.1"/>
    <property type="molecule type" value="Genomic_DNA"/>
</dbReference>
<evidence type="ECO:0000256" key="8">
    <source>
        <dbReference type="ARBA" id="ARBA00022777"/>
    </source>
</evidence>
<dbReference type="InterPro" id="IPR003661">
    <property type="entry name" value="HisK_dim/P_dom"/>
</dbReference>
<evidence type="ECO:0000256" key="3">
    <source>
        <dbReference type="ARBA" id="ARBA00012438"/>
    </source>
</evidence>
<dbReference type="CDD" id="cd00075">
    <property type="entry name" value="HATPase"/>
    <property type="match status" value="1"/>
</dbReference>
<comment type="caution">
    <text evidence="16">The sequence shown here is derived from an EMBL/GenBank/DDBJ whole genome shotgun (WGS) entry which is preliminary data.</text>
</comment>
<feature type="domain" description="PAS" evidence="14">
    <location>
        <begin position="136"/>
        <end position="208"/>
    </location>
</feature>
<dbReference type="InterPro" id="IPR013656">
    <property type="entry name" value="PAS_4"/>
</dbReference>
<dbReference type="InterPro" id="IPR000014">
    <property type="entry name" value="PAS"/>
</dbReference>
<keyword evidence="17" id="KW-1185">Reference proteome</keyword>
<evidence type="ECO:0000256" key="9">
    <source>
        <dbReference type="ARBA" id="ARBA00022840"/>
    </source>
</evidence>
<evidence type="ECO:0000259" key="14">
    <source>
        <dbReference type="PROSITE" id="PS50112"/>
    </source>
</evidence>
<evidence type="ECO:0000256" key="1">
    <source>
        <dbReference type="ARBA" id="ARBA00000085"/>
    </source>
</evidence>
<dbReference type="InterPro" id="IPR005467">
    <property type="entry name" value="His_kinase_dom"/>
</dbReference>
<dbReference type="EC" id="2.7.13.3" evidence="3"/>
<accession>A0ABS9KKK8</accession>
<dbReference type="PROSITE" id="PS50113">
    <property type="entry name" value="PAC"/>
    <property type="match status" value="1"/>
</dbReference>
<dbReference type="InterPro" id="IPR003594">
    <property type="entry name" value="HATPase_dom"/>
</dbReference>
<dbReference type="SMART" id="SM00388">
    <property type="entry name" value="HisKA"/>
    <property type="match status" value="1"/>
</dbReference>
<organism evidence="16 17">
    <name type="scientific">Terrimonas ginsenosidimutans</name>
    <dbReference type="NCBI Taxonomy" id="2908004"/>
    <lineage>
        <taxon>Bacteria</taxon>
        <taxon>Pseudomonadati</taxon>
        <taxon>Bacteroidota</taxon>
        <taxon>Chitinophagia</taxon>
        <taxon>Chitinophagales</taxon>
        <taxon>Chitinophagaceae</taxon>
        <taxon>Terrimonas</taxon>
    </lineage>
</organism>
<dbReference type="Pfam" id="PF13426">
    <property type="entry name" value="PAS_9"/>
    <property type="match status" value="1"/>
</dbReference>
<keyword evidence="9" id="KW-0067">ATP-binding</keyword>
<evidence type="ECO:0000256" key="5">
    <source>
        <dbReference type="ARBA" id="ARBA00022679"/>
    </source>
</evidence>
<comment type="subcellular location">
    <subcellularLocation>
        <location evidence="2">Membrane</location>
        <topology evidence="2">Multi-pass membrane protein</topology>
    </subcellularLocation>
</comment>
<evidence type="ECO:0000256" key="11">
    <source>
        <dbReference type="ARBA" id="ARBA00023012"/>
    </source>
</evidence>
<evidence type="ECO:0000313" key="17">
    <source>
        <dbReference type="Proteomes" id="UP001165367"/>
    </source>
</evidence>
<evidence type="ECO:0000259" key="13">
    <source>
        <dbReference type="PROSITE" id="PS50109"/>
    </source>
</evidence>
<keyword evidence="7" id="KW-0547">Nucleotide-binding</keyword>
<evidence type="ECO:0000259" key="15">
    <source>
        <dbReference type="PROSITE" id="PS50113"/>
    </source>
</evidence>